<feature type="compositionally biased region" description="Basic and acidic residues" evidence="1">
    <location>
        <begin position="33"/>
        <end position="54"/>
    </location>
</feature>
<feature type="compositionally biased region" description="Basic and acidic residues" evidence="1">
    <location>
        <begin position="10"/>
        <end position="24"/>
    </location>
</feature>
<evidence type="ECO:0000256" key="1">
    <source>
        <dbReference type="SAM" id="MobiDB-lite"/>
    </source>
</evidence>
<gene>
    <name evidence="3" type="primary">AVEN_237648_1</name>
    <name evidence="3" type="ORF">CDAR_507061</name>
</gene>
<sequence>MANAYVTMTLRERSEESKKKRFEIDEGTSGSTDSKDGGEDFKGKEDTEDSKDCSDDYYEEVNEDGSKKVRKIVPYDLDGVHKETGFDLCDCLDLTCTGCFMPCVVCDSSKCGHECRRRRRWIYEPYQIEGSQKIVDNPARN</sequence>
<comment type="caution">
    <text evidence="3">The sequence shown here is derived from an EMBL/GenBank/DDBJ whole genome shotgun (WGS) entry which is preliminary data.</text>
</comment>
<dbReference type="Proteomes" id="UP001054837">
    <property type="component" value="Unassembled WGS sequence"/>
</dbReference>
<proteinExistence type="predicted"/>
<evidence type="ECO:0000313" key="4">
    <source>
        <dbReference type="Proteomes" id="UP001054837"/>
    </source>
</evidence>
<evidence type="ECO:0000259" key="2">
    <source>
        <dbReference type="Pfam" id="PF14949"/>
    </source>
</evidence>
<accession>A0AAV4MSI8</accession>
<keyword evidence="4" id="KW-1185">Reference proteome</keyword>
<organism evidence="3 4">
    <name type="scientific">Caerostris darwini</name>
    <dbReference type="NCBI Taxonomy" id="1538125"/>
    <lineage>
        <taxon>Eukaryota</taxon>
        <taxon>Metazoa</taxon>
        <taxon>Ecdysozoa</taxon>
        <taxon>Arthropoda</taxon>
        <taxon>Chelicerata</taxon>
        <taxon>Arachnida</taxon>
        <taxon>Araneae</taxon>
        <taxon>Araneomorphae</taxon>
        <taxon>Entelegynae</taxon>
        <taxon>Araneoidea</taxon>
        <taxon>Araneidae</taxon>
        <taxon>Caerostris</taxon>
    </lineage>
</organism>
<protein>
    <submittedName>
        <fullName evidence="3">ARF7EP_C domain-containing protein</fullName>
    </submittedName>
</protein>
<dbReference type="PANTHER" id="PTHR46536:SF3">
    <property type="entry name" value="ARF7 EFFECTOR PROTEIN C-TERMINAL DOMAIN-CONTAINING PROTEIN"/>
    <property type="match status" value="1"/>
</dbReference>
<evidence type="ECO:0000313" key="3">
    <source>
        <dbReference type="EMBL" id="GIX75347.1"/>
    </source>
</evidence>
<name>A0AAV4MSI8_9ARAC</name>
<feature type="domain" description="ARF7 effector protein C-terminal" evidence="2">
    <location>
        <begin position="56"/>
        <end position="126"/>
    </location>
</feature>
<dbReference type="PANTHER" id="PTHR46536">
    <property type="entry name" value="ARL14 EFFECTOR PROTEIN"/>
    <property type="match status" value="1"/>
</dbReference>
<feature type="region of interest" description="Disordered" evidence="1">
    <location>
        <begin position="1"/>
        <end position="57"/>
    </location>
</feature>
<dbReference type="EMBL" id="BPLQ01000819">
    <property type="protein sequence ID" value="GIX75347.1"/>
    <property type="molecule type" value="Genomic_DNA"/>
</dbReference>
<dbReference type="Pfam" id="PF14949">
    <property type="entry name" value="ARF7EP_C"/>
    <property type="match status" value="1"/>
</dbReference>
<dbReference type="InterPro" id="IPR029264">
    <property type="entry name" value="ARF7EP_C"/>
</dbReference>
<dbReference type="AlphaFoldDB" id="A0AAV4MSI8"/>
<reference evidence="3 4" key="1">
    <citation type="submission" date="2021-06" db="EMBL/GenBank/DDBJ databases">
        <title>Caerostris darwini draft genome.</title>
        <authorList>
            <person name="Kono N."/>
            <person name="Arakawa K."/>
        </authorList>
    </citation>
    <scope>NUCLEOTIDE SEQUENCE [LARGE SCALE GENOMIC DNA]</scope>
</reference>